<dbReference type="GO" id="GO:0003676">
    <property type="term" value="F:nucleic acid binding"/>
    <property type="evidence" value="ECO:0007669"/>
    <property type="project" value="InterPro"/>
</dbReference>
<dbReference type="InterPro" id="IPR050474">
    <property type="entry name" value="Hel308_SKI2-like"/>
</dbReference>
<dbReference type="Gene3D" id="3.40.50.300">
    <property type="entry name" value="P-loop containing nucleotide triphosphate hydrolases"/>
    <property type="match status" value="2"/>
</dbReference>
<dbReference type="InterPro" id="IPR001650">
    <property type="entry name" value="Helicase_C-like"/>
</dbReference>
<organism evidence="7 8">
    <name type="scientific">Ectopseudomonas mendocina</name>
    <name type="common">Pseudomonas mendocina</name>
    <dbReference type="NCBI Taxonomy" id="300"/>
    <lineage>
        <taxon>Bacteria</taxon>
        <taxon>Pseudomonadati</taxon>
        <taxon>Pseudomonadota</taxon>
        <taxon>Gammaproteobacteria</taxon>
        <taxon>Pseudomonadales</taxon>
        <taxon>Pseudomonadaceae</taxon>
        <taxon>Ectopseudomonas</taxon>
    </lineage>
</organism>
<dbReference type="OrthoDB" id="9815222at2"/>
<dbReference type="RefSeq" id="WP_106736496.1">
    <property type="nucleotide sequence ID" value="NZ_CP027657.1"/>
</dbReference>
<dbReference type="PROSITE" id="PS51192">
    <property type="entry name" value="HELICASE_ATP_BIND_1"/>
    <property type="match status" value="1"/>
</dbReference>
<evidence type="ECO:0000313" key="7">
    <source>
        <dbReference type="EMBL" id="AVO51650.1"/>
    </source>
</evidence>
<evidence type="ECO:0000259" key="5">
    <source>
        <dbReference type="PROSITE" id="PS51192"/>
    </source>
</evidence>
<feature type="domain" description="Helicase C-terminal" evidence="6">
    <location>
        <begin position="391"/>
        <end position="565"/>
    </location>
</feature>
<protein>
    <submittedName>
        <fullName evidence="7">DEAD/DEAH box helicase</fullName>
    </submittedName>
</protein>
<reference evidence="7 8" key="1">
    <citation type="submission" date="2018-03" db="EMBL/GenBank/DDBJ databases">
        <title>Complete genome sequence and methylome analysis of Pseudomonas mendocina NEB 698.</title>
        <authorList>
            <person name="Morgan R.D."/>
        </authorList>
    </citation>
    <scope>NUCLEOTIDE SEQUENCE [LARGE SCALE GENOMIC DNA]</scope>
    <source>
        <strain evidence="7 8">NEB698</strain>
    </source>
</reference>
<dbReference type="InterPro" id="IPR027417">
    <property type="entry name" value="P-loop_NTPase"/>
</dbReference>
<dbReference type="GO" id="GO:0005524">
    <property type="term" value="F:ATP binding"/>
    <property type="evidence" value="ECO:0007669"/>
    <property type="project" value="UniProtKB-KW"/>
</dbReference>
<dbReference type="InterPro" id="IPR014001">
    <property type="entry name" value="Helicase_ATP-bd"/>
</dbReference>
<dbReference type="SMART" id="SM00490">
    <property type="entry name" value="HELICc"/>
    <property type="match status" value="1"/>
</dbReference>
<dbReference type="Pfam" id="PF00270">
    <property type="entry name" value="DEAD"/>
    <property type="match status" value="1"/>
</dbReference>
<dbReference type="Proteomes" id="UP000238327">
    <property type="component" value="Chromosome"/>
</dbReference>
<dbReference type="SUPFAM" id="SSF52540">
    <property type="entry name" value="P-loop containing nucleoside triphosphate hydrolases"/>
    <property type="match status" value="2"/>
</dbReference>
<dbReference type="PANTHER" id="PTHR47961:SF6">
    <property type="entry name" value="DNA-DIRECTED DNA POLYMERASE"/>
    <property type="match status" value="1"/>
</dbReference>
<sequence length="882" mass="97077">MNTFATEVARDIRREEAFWTDLAELRAVGIRSTLSAAAKVAEVKGPELEGATVARLLSSASIFAQASDEQSRDLAQQIAVFSSLASDDEAVHQAVVHVMSDLGNFPGLNKLEQANAIAQSFQAYVRRHLLEEINTVEMAGKRVSLTEFQLDVWDSLKSSIAAAISAPTSAGKSYVVLEHLCERAIAEASFTALYIAPTRALLTEIQVKLEKRLSPISSELRITTIPVLDPSRRPKQIYVLTQERVQLLLSVVDLSGIINLVVVDEAQAMGDDSRGMILQDVLEKIKISNHNARFLFLAPGASGFQLIGDSVGLPEMEIKETSLSPVVQNRINVRFSMQNENLVELELVTPKKLEAIGSYVFKRGFALKEDAKLAAVAQEFGVSGRSLVYATGAANAEAVAGLIAFNRESKTTEALRELSKFIKQHIHKDYSLADYVLKGVAFHYGSMPSLLREGIEDTFRKEDLDYLCCTTTLFQGVNLPARNVFIDTPTRGNKGESLDEAALWNFAGRAGRLGEEVVGNVFLVNYENWESQPLTERKPFAVKVAFKQAIEDDFESVVKVLEFAATKAQDGLNRLSTDERITAAAGLVLFRSAQGSLGTLLGRPNLQLTDAQKITLKNSAERALSELGLPEQVLASSWMIDPTALTSLLQRLRQGVKKGEFEKLIPVNPSSDSYKVYNGIIRRLYKHLGGVTLSGDEGQRARGFVNHVTVTALSWMRGEPLTQLVRESVKYHLKKASDASKRNRKQAIIDAAIRNMFSLVEQTIRFKLVQWAKAYVDLLRFVLLESGRSDLIGQVYDFSLALELGISTETGRSLVELGLSRITASVIASLITDSSLTPEQVKEWVRNQPNVQLLQLSSLVVAELRAKQLLAPEAELEVGTDD</sequence>
<keyword evidence="2" id="KW-0378">Hydrolase</keyword>
<evidence type="ECO:0000256" key="2">
    <source>
        <dbReference type="ARBA" id="ARBA00022801"/>
    </source>
</evidence>
<gene>
    <name evidence="7" type="ORF">C7A17_02345</name>
</gene>
<dbReference type="PANTHER" id="PTHR47961">
    <property type="entry name" value="DNA POLYMERASE THETA, PUTATIVE (AFU_ORTHOLOGUE AFUA_1G05260)-RELATED"/>
    <property type="match status" value="1"/>
</dbReference>
<evidence type="ECO:0000256" key="4">
    <source>
        <dbReference type="ARBA" id="ARBA00022840"/>
    </source>
</evidence>
<evidence type="ECO:0000256" key="1">
    <source>
        <dbReference type="ARBA" id="ARBA00022741"/>
    </source>
</evidence>
<dbReference type="GO" id="GO:0016787">
    <property type="term" value="F:hydrolase activity"/>
    <property type="evidence" value="ECO:0007669"/>
    <property type="project" value="UniProtKB-KW"/>
</dbReference>
<accession>A0A2R3QIU1</accession>
<keyword evidence="1" id="KW-0547">Nucleotide-binding</keyword>
<keyword evidence="4" id="KW-0067">ATP-binding</keyword>
<evidence type="ECO:0000259" key="6">
    <source>
        <dbReference type="PROSITE" id="PS51194"/>
    </source>
</evidence>
<evidence type="ECO:0000313" key="8">
    <source>
        <dbReference type="Proteomes" id="UP000238327"/>
    </source>
</evidence>
<proteinExistence type="predicted"/>
<name>A0A2R3QIU1_ECTME</name>
<keyword evidence="3 7" id="KW-0347">Helicase</keyword>
<feature type="domain" description="Helicase ATP-binding" evidence="5">
    <location>
        <begin position="153"/>
        <end position="319"/>
    </location>
</feature>
<evidence type="ECO:0000256" key="3">
    <source>
        <dbReference type="ARBA" id="ARBA00022806"/>
    </source>
</evidence>
<dbReference type="GO" id="GO:0004386">
    <property type="term" value="F:helicase activity"/>
    <property type="evidence" value="ECO:0007669"/>
    <property type="project" value="UniProtKB-KW"/>
</dbReference>
<dbReference type="EMBL" id="CP027657">
    <property type="protein sequence ID" value="AVO51650.1"/>
    <property type="molecule type" value="Genomic_DNA"/>
</dbReference>
<dbReference type="InterPro" id="IPR011545">
    <property type="entry name" value="DEAD/DEAH_box_helicase_dom"/>
</dbReference>
<dbReference type="PROSITE" id="PS51194">
    <property type="entry name" value="HELICASE_CTER"/>
    <property type="match status" value="1"/>
</dbReference>
<dbReference type="SMART" id="SM00487">
    <property type="entry name" value="DEXDc"/>
    <property type="match status" value="1"/>
</dbReference>
<dbReference type="Pfam" id="PF00271">
    <property type="entry name" value="Helicase_C"/>
    <property type="match status" value="1"/>
</dbReference>
<dbReference type="AlphaFoldDB" id="A0A2R3QIU1"/>